<organism evidence="1 2">
    <name type="scientific">Eragrostis curvula</name>
    <name type="common">weeping love grass</name>
    <dbReference type="NCBI Taxonomy" id="38414"/>
    <lineage>
        <taxon>Eukaryota</taxon>
        <taxon>Viridiplantae</taxon>
        <taxon>Streptophyta</taxon>
        <taxon>Embryophyta</taxon>
        <taxon>Tracheophyta</taxon>
        <taxon>Spermatophyta</taxon>
        <taxon>Magnoliopsida</taxon>
        <taxon>Liliopsida</taxon>
        <taxon>Poales</taxon>
        <taxon>Poaceae</taxon>
        <taxon>PACMAD clade</taxon>
        <taxon>Chloridoideae</taxon>
        <taxon>Eragrostideae</taxon>
        <taxon>Eragrostidinae</taxon>
        <taxon>Eragrostis</taxon>
    </lineage>
</organism>
<comment type="caution">
    <text evidence="1">The sequence shown here is derived from an EMBL/GenBank/DDBJ whole genome shotgun (WGS) entry which is preliminary data.</text>
</comment>
<evidence type="ECO:0000313" key="1">
    <source>
        <dbReference type="EMBL" id="TVU25360.1"/>
    </source>
</evidence>
<gene>
    <name evidence="1" type="ORF">EJB05_27852</name>
</gene>
<keyword evidence="2" id="KW-1185">Reference proteome</keyword>
<evidence type="ECO:0000313" key="2">
    <source>
        <dbReference type="Proteomes" id="UP000324897"/>
    </source>
</evidence>
<feature type="non-terminal residue" evidence="1">
    <location>
        <position position="1"/>
    </location>
</feature>
<protein>
    <submittedName>
        <fullName evidence="1">Uncharacterized protein</fullName>
    </submittedName>
</protein>
<proteinExistence type="predicted"/>
<dbReference type="EMBL" id="RWGY01000013">
    <property type="protein sequence ID" value="TVU25360.1"/>
    <property type="molecule type" value="Genomic_DNA"/>
</dbReference>
<dbReference type="AlphaFoldDB" id="A0A5J9UQN9"/>
<dbReference type="Proteomes" id="UP000324897">
    <property type="component" value="Chromosome 2"/>
</dbReference>
<accession>A0A5J9UQN9</accession>
<reference evidence="1 2" key="1">
    <citation type="journal article" date="2019" name="Sci. Rep.">
        <title>A high-quality genome of Eragrostis curvula grass provides insights into Poaceae evolution and supports new strategies to enhance forage quality.</title>
        <authorList>
            <person name="Carballo J."/>
            <person name="Santos B.A.C.M."/>
            <person name="Zappacosta D."/>
            <person name="Garbus I."/>
            <person name="Selva J.P."/>
            <person name="Gallo C.A."/>
            <person name="Diaz A."/>
            <person name="Albertini E."/>
            <person name="Caccamo M."/>
            <person name="Echenique V."/>
        </authorList>
    </citation>
    <scope>NUCLEOTIDE SEQUENCE [LARGE SCALE GENOMIC DNA]</scope>
    <source>
        <strain evidence="2">cv. Victoria</strain>
        <tissue evidence="1">Leaf</tissue>
    </source>
</reference>
<name>A0A5J9UQN9_9POAL</name>
<dbReference type="Gramene" id="TVU25360">
    <property type="protein sequence ID" value="TVU25360"/>
    <property type="gene ID" value="EJB05_27852"/>
</dbReference>
<sequence length="127" mass="13989">MPSLTRQTPPSSGRILLVSRGSVLGRPLVQPTLTLICAHQHWLSMVTLYCGWPATNFPVRATETWSSDSMQAPGRSVIAWQQSTAAARKRMTRINDFETAVYDLYTGRTRSGPSIAEGLKLPVKATM</sequence>